<feature type="domain" description="Transcobalamin-like C-terminal" evidence="1">
    <location>
        <begin position="61"/>
        <end position="124"/>
    </location>
</feature>
<dbReference type="InterPro" id="IPR027954">
    <property type="entry name" value="Transcobalamin-like_C"/>
</dbReference>
<evidence type="ECO:0000259" key="1">
    <source>
        <dbReference type="Pfam" id="PF14478"/>
    </source>
</evidence>
<reference evidence="2" key="2">
    <citation type="submission" date="2021-04" db="EMBL/GenBank/DDBJ databases">
        <authorList>
            <person name="Gilroy R."/>
        </authorList>
    </citation>
    <scope>NUCLEOTIDE SEQUENCE</scope>
    <source>
        <strain evidence="2">ChiBcec8-13705</strain>
    </source>
</reference>
<protein>
    <submittedName>
        <fullName evidence="2">DUF4430 domain-containing protein</fullName>
    </submittedName>
</protein>
<dbReference type="Proteomes" id="UP000886803">
    <property type="component" value="Unassembled WGS sequence"/>
</dbReference>
<dbReference type="Pfam" id="PF14478">
    <property type="entry name" value="DUF4430"/>
    <property type="match status" value="1"/>
</dbReference>
<proteinExistence type="predicted"/>
<organism evidence="2 3">
    <name type="scientific">Candidatus Gemmiger avicola</name>
    <dbReference type="NCBI Taxonomy" id="2838605"/>
    <lineage>
        <taxon>Bacteria</taxon>
        <taxon>Bacillati</taxon>
        <taxon>Bacillota</taxon>
        <taxon>Clostridia</taxon>
        <taxon>Eubacteriales</taxon>
        <taxon>Gemmiger</taxon>
    </lineage>
</organism>
<reference evidence="2" key="1">
    <citation type="journal article" date="2021" name="PeerJ">
        <title>Extensive microbial diversity within the chicken gut microbiome revealed by metagenomics and culture.</title>
        <authorList>
            <person name="Gilroy R."/>
            <person name="Ravi A."/>
            <person name="Getino M."/>
            <person name="Pursley I."/>
            <person name="Horton D.L."/>
            <person name="Alikhan N.F."/>
            <person name="Baker D."/>
            <person name="Gharbi K."/>
            <person name="Hall N."/>
            <person name="Watson M."/>
            <person name="Adriaenssens E.M."/>
            <person name="Foster-Nyarko E."/>
            <person name="Jarju S."/>
            <person name="Secka A."/>
            <person name="Antonio M."/>
            <person name="Oren A."/>
            <person name="Chaudhuri R.R."/>
            <person name="La Ragione R."/>
            <person name="Hildebrand F."/>
            <person name="Pallen M.J."/>
        </authorList>
    </citation>
    <scope>NUCLEOTIDE SEQUENCE</scope>
    <source>
        <strain evidence="2">ChiBcec8-13705</strain>
    </source>
</reference>
<gene>
    <name evidence="2" type="ORF">H9945_07730</name>
</gene>
<comment type="caution">
    <text evidence="2">The sequence shown here is derived from an EMBL/GenBank/DDBJ whole genome shotgun (WGS) entry which is preliminary data.</text>
</comment>
<dbReference type="AlphaFoldDB" id="A0A9D2M7N3"/>
<evidence type="ECO:0000313" key="2">
    <source>
        <dbReference type="EMBL" id="HJB42373.1"/>
    </source>
</evidence>
<sequence>MNKKLLAGVLALVIVVAALIGIYFATRPATSATDKTITATVVANGEEEAFTIHTDEEYLRGALESIDLIAGEESEYGLFVTTVNGITADDANQEWWCFTKGGESLNTGVDSTPIADGDAFEITLTVGY</sequence>
<name>A0A9D2M7N3_9FIRM</name>
<evidence type="ECO:0000313" key="3">
    <source>
        <dbReference type="Proteomes" id="UP000886803"/>
    </source>
</evidence>
<dbReference type="Gene3D" id="2.170.130.30">
    <property type="match status" value="1"/>
</dbReference>
<dbReference type="EMBL" id="DWYG01000131">
    <property type="protein sequence ID" value="HJB42373.1"/>
    <property type="molecule type" value="Genomic_DNA"/>
</dbReference>
<accession>A0A9D2M7N3</accession>